<dbReference type="Gene3D" id="1.10.10.10">
    <property type="entry name" value="Winged helix-like DNA-binding domain superfamily/Winged helix DNA-binding domain"/>
    <property type="match status" value="1"/>
</dbReference>
<keyword evidence="3" id="KW-0804">Transcription</keyword>
<feature type="domain" description="HTH deoR-type" evidence="4">
    <location>
        <begin position="13"/>
        <end position="68"/>
    </location>
</feature>
<evidence type="ECO:0000259" key="4">
    <source>
        <dbReference type="PROSITE" id="PS51000"/>
    </source>
</evidence>
<evidence type="ECO:0000256" key="1">
    <source>
        <dbReference type="ARBA" id="ARBA00023015"/>
    </source>
</evidence>
<dbReference type="PRINTS" id="PR00037">
    <property type="entry name" value="HTHLACR"/>
</dbReference>
<dbReference type="SUPFAM" id="SSF46785">
    <property type="entry name" value="Winged helix' DNA-binding domain"/>
    <property type="match status" value="1"/>
</dbReference>
<keyword evidence="1" id="KW-0805">Transcription regulation</keyword>
<sequence length="272" mass="28176">MSATSDGSARRLPAGRKADLAAYVAEQGQVTVAILAERFDVSPDTIRRDLDALDADGVLIRTHGGAISPQAVPRPDTGVDVRLRIQTSAKDQIGALAAGLVRDGASLMINAGTTTLAVARHLAEHRDLTVATNSLRLPTEISPQAFRDLYVFGGVVRLSAQGTIGAVAFPTENGADRDIRCDLALIGVGAVSADAGYSTSNLGEAAMMSAMMDRSAKVAVLADSTKFGRRLFAQIAELGRADYLVTEAPPPADLAAALESAGVEVILPADVG</sequence>
<evidence type="ECO:0000313" key="6">
    <source>
        <dbReference type="Proteomes" id="UP000321049"/>
    </source>
</evidence>
<organism evidence="5 6">
    <name type="scientific">Cellulomonas terrae</name>
    <dbReference type="NCBI Taxonomy" id="311234"/>
    <lineage>
        <taxon>Bacteria</taxon>
        <taxon>Bacillati</taxon>
        <taxon>Actinomycetota</taxon>
        <taxon>Actinomycetes</taxon>
        <taxon>Micrococcales</taxon>
        <taxon>Cellulomonadaceae</taxon>
        <taxon>Cellulomonas</taxon>
    </lineage>
</organism>
<keyword evidence="6" id="KW-1185">Reference proteome</keyword>
<name>A0A511JMA6_9CELL</name>
<dbReference type="Pfam" id="PF00455">
    <property type="entry name" value="DeoRC"/>
    <property type="match status" value="1"/>
</dbReference>
<dbReference type="InterPro" id="IPR050313">
    <property type="entry name" value="Carb_Metab_HTH_regulators"/>
</dbReference>
<dbReference type="PROSITE" id="PS00894">
    <property type="entry name" value="HTH_DEOR_1"/>
    <property type="match status" value="1"/>
</dbReference>
<dbReference type="OrthoDB" id="7688673at2"/>
<dbReference type="Pfam" id="PF08220">
    <property type="entry name" value="HTH_DeoR"/>
    <property type="match status" value="1"/>
</dbReference>
<dbReference type="InterPro" id="IPR018356">
    <property type="entry name" value="Tscrpt_reg_HTH_DeoR_CS"/>
</dbReference>
<dbReference type="GO" id="GO:0003677">
    <property type="term" value="F:DNA binding"/>
    <property type="evidence" value="ECO:0007669"/>
    <property type="project" value="UniProtKB-KW"/>
</dbReference>
<dbReference type="SMART" id="SM00420">
    <property type="entry name" value="HTH_DEOR"/>
    <property type="match status" value="1"/>
</dbReference>
<accession>A0A511JMA6</accession>
<dbReference type="PROSITE" id="PS51000">
    <property type="entry name" value="HTH_DEOR_2"/>
    <property type="match status" value="1"/>
</dbReference>
<proteinExistence type="predicted"/>
<gene>
    <name evidence="5" type="ORF">CTE05_22900</name>
</gene>
<dbReference type="PANTHER" id="PTHR30363:SF44">
    <property type="entry name" value="AGA OPERON TRANSCRIPTIONAL REPRESSOR-RELATED"/>
    <property type="match status" value="1"/>
</dbReference>
<dbReference type="RefSeq" id="WP_146846255.1">
    <property type="nucleotide sequence ID" value="NZ_BJWH01000011.1"/>
</dbReference>
<dbReference type="InterPro" id="IPR036388">
    <property type="entry name" value="WH-like_DNA-bd_sf"/>
</dbReference>
<evidence type="ECO:0000256" key="3">
    <source>
        <dbReference type="ARBA" id="ARBA00023163"/>
    </source>
</evidence>
<evidence type="ECO:0000313" key="5">
    <source>
        <dbReference type="EMBL" id="GEL98743.1"/>
    </source>
</evidence>
<dbReference type="AlphaFoldDB" id="A0A511JMA6"/>
<dbReference type="SUPFAM" id="SSF100950">
    <property type="entry name" value="NagB/RpiA/CoA transferase-like"/>
    <property type="match status" value="1"/>
</dbReference>
<reference evidence="5 6" key="1">
    <citation type="submission" date="2019-07" db="EMBL/GenBank/DDBJ databases">
        <title>Whole genome shotgun sequence of Cellulomonas terrae NBRC 100819.</title>
        <authorList>
            <person name="Hosoyama A."/>
            <person name="Uohara A."/>
            <person name="Ohji S."/>
            <person name="Ichikawa N."/>
        </authorList>
    </citation>
    <scope>NUCLEOTIDE SEQUENCE [LARGE SCALE GENOMIC DNA]</scope>
    <source>
        <strain evidence="5 6">NBRC 100819</strain>
    </source>
</reference>
<dbReference type="InterPro" id="IPR014036">
    <property type="entry name" value="DeoR-like_C"/>
</dbReference>
<dbReference type="InterPro" id="IPR001034">
    <property type="entry name" value="DeoR_HTH"/>
</dbReference>
<dbReference type="Gene3D" id="3.30.750.70">
    <property type="entry name" value="4-hydroxybutyrate coenzyme like domains"/>
    <property type="match status" value="1"/>
</dbReference>
<dbReference type="InterPro" id="IPR037171">
    <property type="entry name" value="NagB/RpiA_transferase-like"/>
</dbReference>
<comment type="caution">
    <text evidence="5">The sequence shown here is derived from an EMBL/GenBank/DDBJ whole genome shotgun (WGS) entry which is preliminary data.</text>
</comment>
<dbReference type="SMART" id="SM01134">
    <property type="entry name" value="DeoRC"/>
    <property type="match status" value="1"/>
</dbReference>
<dbReference type="PANTHER" id="PTHR30363">
    <property type="entry name" value="HTH-TYPE TRANSCRIPTIONAL REGULATOR SRLR-RELATED"/>
    <property type="match status" value="1"/>
</dbReference>
<keyword evidence="2" id="KW-0238">DNA-binding</keyword>
<protein>
    <submittedName>
        <fullName evidence="5">DeoR family transcriptional regulator</fullName>
    </submittedName>
</protein>
<dbReference type="Proteomes" id="UP000321049">
    <property type="component" value="Unassembled WGS sequence"/>
</dbReference>
<dbReference type="GO" id="GO:0003700">
    <property type="term" value="F:DNA-binding transcription factor activity"/>
    <property type="evidence" value="ECO:0007669"/>
    <property type="project" value="InterPro"/>
</dbReference>
<evidence type="ECO:0000256" key="2">
    <source>
        <dbReference type="ARBA" id="ARBA00023125"/>
    </source>
</evidence>
<dbReference type="EMBL" id="BJWH01000011">
    <property type="protein sequence ID" value="GEL98743.1"/>
    <property type="molecule type" value="Genomic_DNA"/>
</dbReference>
<dbReference type="InterPro" id="IPR036390">
    <property type="entry name" value="WH_DNA-bd_sf"/>
</dbReference>